<dbReference type="SUPFAM" id="SSF46785">
    <property type="entry name" value="Winged helix' DNA-binding domain"/>
    <property type="match status" value="1"/>
</dbReference>
<dbReference type="GeneID" id="92354672"/>
<organism evidence="2">
    <name type="scientific">Sulfurisphaera javensis</name>
    <dbReference type="NCBI Taxonomy" id="2049879"/>
    <lineage>
        <taxon>Archaea</taxon>
        <taxon>Thermoproteota</taxon>
        <taxon>Thermoprotei</taxon>
        <taxon>Sulfolobales</taxon>
        <taxon>Sulfolobaceae</taxon>
        <taxon>Sulfurisphaera</taxon>
    </lineage>
</organism>
<reference evidence="2" key="1">
    <citation type="submission" date="2024-03" db="EMBL/GenBank/DDBJ databases">
        <title>Complete genome sequence of Sulfurisphaera javensis strain KD-1.</title>
        <authorList>
            <person name="Sakai H."/>
            <person name="Nur N."/>
            <person name="Suwanto A."/>
            <person name="Kurosawa N."/>
        </authorList>
    </citation>
    <scope>NUCLEOTIDE SEQUENCE</scope>
    <source>
        <strain evidence="2">KD-1</strain>
    </source>
</reference>
<evidence type="ECO:0000313" key="2">
    <source>
        <dbReference type="EMBL" id="BFH73775.1"/>
    </source>
</evidence>
<dbReference type="Gene3D" id="1.10.10.10">
    <property type="entry name" value="Winged helix-like DNA-binding domain superfamily/Winged helix DNA-binding domain"/>
    <property type="match status" value="1"/>
</dbReference>
<name>A0AAT9GSI5_9CREN</name>
<dbReference type="EMBL" id="AP031322">
    <property type="protein sequence ID" value="BFH73775.1"/>
    <property type="molecule type" value="Genomic_DNA"/>
</dbReference>
<dbReference type="InterPro" id="IPR000835">
    <property type="entry name" value="HTH_MarR-typ"/>
</dbReference>
<dbReference type="GO" id="GO:0003700">
    <property type="term" value="F:DNA-binding transcription factor activity"/>
    <property type="evidence" value="ECO:0007669"/>
    <property type="project" value="InterPro"/>
</dbReference>
<sequence length="77" mass="8914">MRELSPSARLVLEIISERKIVKFKDLKEITGLSTRTLRYAIKDLKDKGLIKVLPCLEDAREKLYAVSEIEECYKLSD</sequence>
<gene>
    <name evidence="2" type="ORF">SJAV_17190</name>
</gene>
<accession>A0AAT9GSI5</accession>
<dbReference type="InterPro" id="IPR036388">
    <property type="entry name" value="WH-like_DNA-bd_sf"/>
</dbReference>
<dbReference type="AlphaFoldDB" id="A0AAT9GSI5"/>
<evidence type="ECO:0000259" key="1">
    <source>
        <dbReference type="Pfam" id="PF01047"/>
    </source>
</evidence>
<proteinExistence type="predicted"/>
<dbReference type="Pfam" id="PF01047">
    <property type="entry name" value="MarR"/>
    <property type="match status" value="1"/>
</dbReference>
<feature type="domain" description="HTH marR-type" evidence="1">
    <location>
        <begin position="4"/>
        <end position="62"/>
    </location>
</feature>
<protein>
    <submittedName>
        <fullName evidence="2">Helix-turn-helix domain-containing protein</fullName>
    </submittedName>
</protein>
<dbReference type="InterPro" id="IPR036390">
    <property type="entry name" value="WH_DNA-bd_sf"/>
</dbReference>
<dbReference type="KEGG" id="sjv:SJAV_17190"/>
<dbReference type="RefSeq" id="WP_369609340.1">
    <property type="nucleotide sequence ID" value="NZ_AP031322.1"/>
</dbReference>